<reference evidence="4" key="3">
    <citation type="submission" date="2015-06" db="UniProtKB">
        <authorList>
            <consortium name="EnsemblMetazoa"/>
        </authorList>
    </citation>
    <scope>IDENTIFICATION</scope>
</reference>
<feature type="compositionally biased region" description="Low complexity" evidence="1">
    <location>
        <begin position="328"/>
        <end position="337"/>
    </location>
</feature>
<dbReference type="HOGENOM" id="CLU_683794_0_0_1"/>
<dbReference type="OrthoDB" id="10519705at2759"/>
<accession>R7TXS1</accession>
<sequence>MLPLGVIVCLTFLPLAHPTVLRCSESTDCPAAARCFKDECARCLCGRGSREMDFYSDGKLTKVCLIASQGAVALVGGTCTGGRRCPVGSHCDPVTSTCACHPSLVAHVDKSHCRLSTYNEECDIDRPCNRAHGYACVDGFCACAVSYHRPTRWAKFVLRRWKYSTVAESQQECIARAVGEPCKMDAECGAVAGSGARCGLCGYCECRKRGHVPDASGTKCGAALHFGDICTLQGSDVCDGTLGLQCGDMCDLYDYSFIRMRCSCSQMHQLQDGRCVLKVLNSSCSTDWDCFPLQGGLGYCHEGRCTMDDDSPSHQPSLPRPQCSPGATDPTSSTEVPTPSPSTPPSPLSTPLIDKLSNDSNNESPYILATSQSTAPSLLHLSSHHVFRSVFFCVLCISNYIIE</sequence>
<dbReference type="EMBL" id="KB308885">
    <property type="protein sequence ID" value="ELT96236.1"/>
    <property type="molecule type" value="Genomic_DNA"/>
</dbReference>
<organism evidence="3">
    <name type="scientific">Capitella teleta</name>
    <name type="common">Polychaete worm</name>
    <dbReference type="NCBI Taxonomy" id="283909"/>
    <lineage>
        <taxon>Eukaryota</taxon>
        <taxon>Metazoa</taxon>
        <taxon>Spiralia</taxon>
        <taxon>Lophotrochozoa</taxon>
        <taxon>Annelida</taxon>
        <taxon>Polychaeta</taxon>
        <taxon>Sedentaria</taxon>
        <taxon>Scolecida</taxon>
        <taxon>Capitellidae</taxon>
        <taxon>Capitella</taxon>
    </lineage>
</organism>
<keyword evidence="5" id="KW-1185">Reference proteome</keyword>
<keyword evidence="2" id="KW-0732">Signal</keyword>
<evidence type="ECO:0000313" key="5">
    <source>
        <dbReference type="Proteomes" id="UP000014760"/>
    </source>
</evidence>
<dbReference type="EnsemblMetazoa" id="CapteT226552">
    <property type="protein sequence ID" value="CapteP226552"/>
    <property type="gene ID" value="CapteG226552"/>
</dbReference>
<reference evidence="5" key="1">
    <citation type="submission" date="2012-12" db="EMBL/GenBank/DDBJ databases">
        <authorList>
            <person name="Hellsten U."/>
            <person name="Grimwood J."/>
            <person name="Chapman J.A."/>
            <person name="Shapiro H."/>
            <person name="Aerts A."/>
            <person name="Otillar R.P."/>
            <person name="Terry A.Y."/>
            <person name="Boore J.L."/>
            <person name="Simakov O."/>
            <person name="Marletaz F."/>
            <person name="Cho S.-J."/>
            <person name="Edsinger-Gonzales E."/>
            <person name="Havlak P."/>
            <person name="Kuo D.-H."/>
            <person name="Larsson T."/>
            <person name="Lv J."/>
            <person name="Arendt D."/>
            <person name="Savage R."/>
            <person name="Osoegawa K."/>
            <person name="de Jong P."/>
            <person name="Lindberg D.R."/>
            <person name="Seaver E.C."/>
            <person name="Weisblat D.A."/>
            <person name="Putnam N.H."/>
            <person name="Grigoriev I.V."/>
            <person name="Rokhsar D.S."/>
        </authorList>
    </citation>
    <scope>NUCLEOTIDE SEQUENCE</scope>
    <source>
        <strain evidence="5">I ESC-2004</strain>
    </source>
</reference>
<feature type="compositionally biased region" description="Pro residues" evidence="1">
    <location>
        <begin position="338"/>
        <end position="348"/>
    </location>
</feature>
<dbReference type="AlphaFoldDB" id="R7TXS1"/>
<feature type="chain" id="PRO_5008787447" description="EB domain-containing protein" evidence="2">
    <location>
        <begin position="19"/>
        <end position="403"/>
    </location>
</feature>
<gene>
    <name evidence="3" type="ORF">CAPTEDRAFT_226552</name>
</gene>
<evidence type="ECO:0000256" key="1">
    <source>
        <dbReference type="SAM" id="MobiDB-lite"/>
    </source>
</evidence>
<name>R7TXS1_CAPTE</name>
<proteinExistence type="predicted"/>
<feature type="region of interest" description="Disordered" evidence="1">
    <location>
        <begin position="311"/>
        <end position="355"/>
    </location>
</feature>
<evidence type="ECO:0000313" key="3">
    <source>
        <dbReference type="EMBL" id="ELT96236.1"/>
    </source>
</evidence>
<evidence type="ECO:0008006" key="6">
    <source>
        <dbReference type="Google" id="ProtNLM"/>
    </source>
</evidence>
<dbReference type="EMBL" id="AMQN01002315">
    <property type="status" value="NOT_ANNOTATED_CDS"/>
    <property type="molecule type" value="Genomic_DNA"/>
</dbReference>
<feature type="signal peptide" evidence="2">
    <location>
        <begin position="1"/>
        <end position="18"/>
    </location>
</feature>
<dbReference type="FunCoup" id="R7TXS1">
    <property type="interactions" value="5"/>
</dbReference>
<protein>
    <recommendedName>
        <fullName evidence="6">EB domain-containing protein</fullName>
    </recommendedName>
</protein>
<evidence type="ECO:0000256" key="2">
    <source>
        <dbReference type="SAM" id="SignalP"/>
    </source>
</evidence>
<evidence type="ECO:0000313" key="4">
    <source>
        <dbReference type="EnsemblMetazoa" id="CapteP226552"/>
    </source>
</evidence>
<dbReference type="OMA" id="DSCNTRC"/>
<reference evidence="3 5" key="2">
    <citation type="journal article" date="2013" name="Nature">
        <title>Insights into bilaterian evolution from three spiralian genomes.</title>
        <authorList>
            <person name="Simakov O."/>
            <person name="Marletaz F."/>
            <person name="Cho S.J."/>
            <person name="Edsinger-Gonzales E."/>
            <person name="Havlak P."/>
            <person name="Hellsten U."/>
            <person name="Kuo D.H."/>
            <person name="Larsson T."/>
            <person name="Lv J."/>
            <person name="Arendt D."/>
            <person name="Savage R."/>
            <person name="Osoegawa K."/>
            <person name="de Jong P."/>
            <person name="Grimwood J."/>
            <person name="Chapman J.A."/>
            <person name="Shapiro H."/>
            <person name="Aerts A."/>
            <person name="Otillar R.P."/>
            <person name="Terry A.Y."/>
            <person name="Boore J.L."/>
            <person name="Grigoriev I.V."/>
            <person name="Lindberg D.R."/>
            <person name="Seaver E.C."/>
            <person name="Weisblat D.A."/>
            <person name="Putnam N.H."/>
            <person name="Rokhsar D.S."/>
        </authorList>
    </citation>
    <scope>NUCLEOTIDE SEQUENCE</scope>
    <source>
        <strain evidence="3 5">I ESC-2004</strain>
    </source>
</reference>
<dbReference type="Proteomes" id="UP000014760">
    <property type="component" value="Unassembled WGS sequence"/>
</dbReference>